<feature type="binding site" evidence="16">
    <location>
        <position position="187"/>
    </location>
    <ligand>
        <name>S-adenosyl-L-methionine</name>
        <dbReference type="ChEBI" id="CHEBI:59789"/>
        <label>2</label>
    </ligand>
</feature>
<dbReference type="InterPro" id="IPR004558">
    <property type="entry name" value="Coprogen_oxidase_HemN"/>
</dbReference>
<keyword evidence="10 15" id="KW-0408">Iron</keyword>
<feature type="binding site" evidence="16">
    <location>
        <begin position="126"/>
        <end position="127"/>
    </location>
    <ligand>
        <name>S-adenosyl-L-methionine</name>
        <dbReference type="ChEBI" id="CHEBI:59789"/>
        <label>2</label>
    </ligand>
</feature>
<sequence>MTVFKAATADGTGIEFDTALIRRLDRPGPRYTSYPTADRFDPGFSSRDYLQAVNGAAVRGNVPPLSLYIHIPFCESICYYCGCNKIVTRDRSKAATYLSYLKREIDMHSRLLADVNRVEQLHFGGGTPTYLSDEQMGDLMAHLHRRFRFAPDAEGEYSIEVDPRTVTRERVLNLRRQGFNRISLGVQDFDPQVQKAVNRIQPEEETRAIIAAAREARFRSVSVDLIYGLPKQNLATMQTTLDKVISADPDRIAIYNYAHLPHLFKPQRRIDEADLPIGDVKLAMLALCIQRLTAAGYVYIGMDHFAKPSDDLAIAQRQGRLHRNFQGYSTHAEADLIACGVSAIGAVGAIYTQNAKTLDDYYERLDRNELPIVRGLQLGMDDLLRRIVIQMLMCHFELSIAAIELAYPVTFAEYFATELDALRELEQNGLLVMDDEWITVTPKGRLLIRNICMVFDRYLRTSAKTDEAAAPLRRYSRVI</sequence>
<feature type="binding site" evidence="16">
    <location>
        <begin position="80"/>
        <end position="82"/>
    </location>
    <ligand>
        <name>S-adenosyl-L-methionine</name>
        <dbReference type="ChEBI" id="CHEBI:59789"/>
        <label>2</label>
    </ligand>
</feature>
<dbReference type="InterPro" id="IPR034505">
    <property type="entry name" value="Coproporphyrinogen-III_oxidase"/>
</dbReference>
<name>A0A8J2UK45_9BURK</name>
<dbReference type="FunFam" id="1.10.10.920:FF:000001">
    <property type="entry name" value="Coproporphyrinogen-III oxidase"/>
    <property type="match status" value="1"/>
</dbReference>
<evidence type="ECO:0000256" key="2">
    <source>
        <dbReference type="ARBA" id="ARBA00004785"/>
    </source>
</evidence>
<dbReference type="GO" id="GO:0006782">
    <property type="term" value="P:protoporphyrinogen IX biosynthetic process"/>
    <property type="evidence" value="ECO:0007669"/>
    <property type="project" value="UniProtKB-UniPathway"/>
</dbReference>
<dbReference type="Pfam" id="PF04055">
    <property type="entry name" value="Radical_SAM"/>
    <property type="match status" value="1"/>
</dbReference>
<keyword evidence="11 15" id="KW-0411">Iron-sulfur</keyword>
<dbReference type="FunFam" id="3.80.30.20:FF:000012">
    <property type="entry name" value="Coproporphyrinogen-III oxidase"/>
    <property type="match status" value="1"/>
</dbReference>
<keyword evidence="12 15" id="KW-0627">Porphyrin biosynthesis</keyword>
<organism evidence="19 20">
    <name type="scientific">Oxalicibacterium flavum</name>
    <dbReference type="NCBI Taxonomy" id="179467"/>
    <lineage>
        <taxon>Bacteria</taxon>
        <taxon>Pseudomonadati</taxon>
        <taxon>Pseudomonadota</taxon>
        <taxon>Betaproteobacteria</taxon>
        <taxon>Burkholderiales</taxon>
        <taxon>Oxalobacteraceae</taxon>
        <taxon>Oxalicibacterium</taxon>
    </lineage>
</organism>
<accession>A0A8J2UK45</accession>
<feature type="binding site" evidence="16">
    <location>
        <position position="344"/>
    </location>
    <ligand>
        <name>S-adenosyl-L-methionine</name>
        <dbReference type="ChEBI" id="CHEBI:59789"/>
        <label>1</label>
    </ligand>
</feature>
<dbReference type="Proteomes" id="UP000620266">
    <property type="component" value="Unassembled WGS sequence"/>
</dbReference>
<dbReference type="GO" id="GO:0005737">
    <property type="term" value="C:cytoplasm"/>
    <property type="evidence" value="ECO:0007669"/>
    <property type="project" value="UniProtKB-SubCell"/>
</dbReference>
<evidence type="ECO:0000313" key="19">
    <source>
        <dbReference type="EMBL" id="GGC01149.1"/>
    </source>
</evidence>
<reference evidence="19" key="2">
    <citation type="submission" date="2020-09" db="EMBL/GenBank/DDBJ databases">
        <authorList>
            <person name="Sun Q."/>
            <person name="Sedlacek I."/>
        </authorList>
    </citation>
    <scope>NUCLEOTIDE SEQUENCE</scope>
    <source>
        <strain evidence="19">CCM 7086</strain>
    </source>
</reference>
<feature type="binding site" evidence="16">
    <location>
        <position position="224"/>
    </location>
    <ligand>
        <name>S-adenosyl-L-methionine</name>
        <dbReference type="ChEBI" id="CHEBI:59789"/>
        <label>2</label>
    </ligand>
</feature>
<comment type="subunit">
    <text evidence="4">Monomer.</text>
</comment>
<dbReference type="InterPro" id="IPR006638">
    <property type="entry name" value="Elp3/MiaA/NifB-like_rSAM"/>
</dbReference>
<evidence type="ECO:0000256" key="7">
    <source>
        <dbReference type="ARBA" id="ARBA00022691"/>
    </source>
</evidence>
<dbReference type="GO" id="GO:0051989">
    <property type="term" value="F:coproporphyrinogen dehydrogenase activity"/>
    <property type="evidence" value="ECO:0007669"/>
    <property type="project" value="UniProtKB-EC"/>
</dbReference>
<keyword evidence="8 15" id="KW-0479">Metal-binding</keyword>
<comment type="caution">
    <text evidence="19">The sequence shown here is derived from an EMBL/GenBank/DDBJ whole genome shotgun (WGS) entry which is preliminary data.</text>
</comment>
<evidence type="ECO:0000256" key="5">
    <source>
        <dbReference type="ARBA" id="ARBA00022485"/>
    </source>
</evidence>
<dbReference type="GO" id="GO:0004109">
    <property type="term" value="F:coproporphyrinogen oxidase activity"/>
    <property type="evidence" value="ECO:0007669"/>
    <property type="project" value="InterPro"/>
</dbReference>
<keyword evidence="9 15" id="KW-0560">Oxidoreductase</keyword>
<evidence type="ECO:0000256" key="17">
    <source>
        <dbReference type="PIRSR" id="PIRSR000167-2"/>
    </source>
</evidence>
<protein>
    <recommendedName>
        <fullName evidence="15">Coproporphyrinogen-III oxidase</fullName>
        <ecNumber evidence="15">1.3.98.3</ecNumber>
    </recommendedName>
</protein>
<dbReference type="SFLD" id="SFLDG01065">
    <property type="entry name" value="anaerobic_coproporphyrinogen-I"/>
    <property type="match status" value="1"/>
</dbReference>
<reference evidence="19" key="1">
    <citation type="journal article" date="2014" name="Int. J. Syst. Evol. Microbiol.">
        <title>Complete genome sequence of Corynebacterium casei LMG S-19264T (=DSM 44701T), isolated from a smear-ripened cheese.</title>
        <authorList>
            <consortium name="US DOE Joint Genome Institute (JGI-PGF)"/>
            <person name="Walter F."/>
            <person name="Albersmeier A."/>
            <person name="Kalinowski J."/>
            <person name="Ruckert C."/>
        </authorList>
    </citation>
    <scope>NUCLEOTIDE SEQUENCE</scope>
    <source>
        <strain evidence="19">CCM 7086</strain>
    </source>
</reference>
<dbReference type="SUPFAM" id="SSF102114">
    <property type="entry name" value="Radical SAM enzymes"/>
    <property type="match status" value="1"/>
</dbReference>
<dbReference type="CDD" id="cd01335">
    <property type="entry name" value="Radical_SAM"/>
    <property type="match status" value="1"/>
</dbReference>
<keyword evidence="6 15" id="KW-0963">Cytoplasm</keyword>
<feature type="binding site" evidence="16">
    <location>
        <position position="258"/>
    </location>
    <ligand>
        <name>S-adenosyl-L-methionine</name>
        <dbReference type="ChEBI" id="CHEBI:59789"/>
        <label>2</label>
    </ligand>
</feature>
<comment type="catalytic activity">
    <reaction evidence="14 15">
        <text>coproporphyrinogen III + 2 S-adenosyl-L-methionine = protoporphyrinogen IX + 2 5'-deoxyadenosine + 2 L-methionine + 2 CO2</text>
        <dbReference type="Rhea" id="RHEA:15425"/>
        <dbReference type="ChEBI" id="CHEBI:16526"/>
        <dbReference type="ChEBI" id="CHEBI:17319"/>
        <dbReference type="ChEBI" id="CHEBI:57307"/>
        <dbReference type="ChEBI" id="CHEBI:57309"/>
        <dbReference type="ChEBI" id="CHEBI:57844"/>
        <dbReference type="ChEBI" id="CHEBI:59789"/>
        <dbReference type="EC" id="1.3.98.3"/>
    </reaction>
</comment>
<evidence type="ECO:0000256" key="12">
    <source>
        <dbReference type="ARBA" id="ARBA00023244"/>
    </source>
</evidence>
<dbReference type="PIRSF" id="PIRSF000167">
    <property type="entry name" value="HemN"/>
    <property type="match status" value="1"/>
</dbReference>
<keyword evidence="5 15" id="KW-0004">4Fe-4S</keyword>
<dbReference type="PANTHER" id="PTHR13932">
    <property type="entry name" value="COPROPORPHYRINIGEN III OXIDASE"/>
    <property type="match status" value="1"/>
</dbReference>
<evidence type="ECO:0000256" key="8">
    <source>
        <dbReference type="ARBA" id="ARBA00022723"/>
    </source>
</evidence>
<evidence type="ECO:0000256" key="10">
    <source>
        <dbReference type="ARBA" id="ARBA00023004"/>
    </source>
</evidence>
<feature type="binding site" evidence="16">
    <location>
        <position position="160"/>
    </location>
    <ligand>
        <name>S-adenosyl-L-methionine</name>
        <dbReference type="ChEBI" id="CHEBI:59789"/>
        <label>1</label>
    </ligand>
</feature>
<dbReference type="InterPro" id="IPR023404">
    <property type="entry name" value="rSAM_horseshoe"/>
</dbReference>
<evidence type="ECO:0000256" key="13">
    <source>
        <dbReference type="ARBA" id="ARBA00024295"/>
    </source>
</evidence>
<dbReference type="GO" id="GO:0051539">
    <property type="term" value="F:4 iron, 4 sulfur cluster binding"/>
    <property type="evidence" value="ECO:0007669"/>
    <property type="project" value="UniProtKB-KW"/>
</dbReference>
<dbReference type="Pfam" id="PF06969">
    <property type="entry name" value="HemN_C"/>
    <property type="match status" value="1"/>
</dbReference>
<dbReference type="EMBL" id="BMCG01000002">
    <property type="protein sequence ID" value="GGC01149.1"/>
    <property type="molecule type" value="Genomic_DNA"/>
</dbReference>
<dbReference type="SFLD" id="SFLDS00029">
    <property type="entry name" value="Radical_SAM"/>
    <property type="match status" value="1"/>
</dbReference>
<evidence type="ECO:0000256" key="1">
    <source>
        <dbReference type="ARBA" id="ARBA00004496"/>
    </source>
</evidence>
<dbReference type="PANTHER" id="PTHR13932:SF6">
    <property type="entry name" value="OXYGEN-INDEPENDENT COPROPORPHYRINOGEN III OXIDASE"/>
    <property type="match status" value="1"/>
</dbReference>
<feature type="binding site" evidence="16">
    <location>
        <position position="68"/>
    </location>
    <ligand>
        <name>S-adenosyl-L-methionine</name>
        <dbReference type="ChEBI" id="CHEBI:59789"/>
        <label>1</label>
    </ligand>
</feature>
<dbReference type="EC" id="1.3.98.3" evidence="15"/>
<feature type="binding site" evidence="16">
    <location>
        <position position="125"/>
    </location>
    <ligand>
        <name>S-adenosyl-L-methionine</name>
        <dbReference type="ChEBI" id="CHEBI:59789"/>
        <label>1</label>
    </ligand>
</feature>
<evidence type="ECO:0000256" key="16">
    <source>
        <dbReference type="PIRSR" id="PIRSR000167-1"/>
    </source>
</evidence>
<dbReference type="AlphaFoldDB" id="A0A8J2UK45"/>
<keyword evidence="20" id="KW-1185">Reference proteome</keyword>
<dbReference type="InterPro" id="IPR058240">
    <property type="entry name" value="rSAM_sf"/>
</dbReference>
<comment type="similarity">
    <text evidence="3 15">Belongs to the anaerobic coproporphyrinogen-III oxidase family.</text>
</comment>
<gene>
    <name evidence="19" type="ORF">GCM10007205_08070</name>
</gene>
<comment type="function">
    <text evidence="13">Involved in the heme biosynthesis. Catalyzes the anaerobic oxidative decarboxylation of propionate groups of rings A and B of coproporphyrinogen III to yield the vinyl groups in protoporphyrinogen IX.</text>
</comment>
<evidence type="ECO:0000256" key="6">
    <source>
        <dbReference type="ARBA" id="ARBA00022490"/>
    </source>
</evidence>
<evidence type="ECO:0000256" key="3">
    <source>
        <dbReference type="ARBA" id="ARBA00005493"/>
    </source>
</evidence>
<evidence type="ECO:0000256" key="4">
    <source>
        <dbReference type="ARBA" id="ARBA00011245"/>
    </source>
</evidence>
<comment type="subcellular location">
    <subcellularLocation>
        <location evidence="1 15">Cytoplasm</location>
    </subcellularLocation>
</comment>
<feature type="binding site" evidence="16">
    <location>
        <position position="199"/>
    </location>
    <ligand>
        <name>S-adenosyl-L-methionine</name>
        <dbReference type="ChEBI" id="CHEBI:59789"/>
        <label>2</label>
    </ligand>
</feature>
<evidence type="ECO:0000256" key="9">
    <source>
        <dbReference type="ARBA" id="ARBA00023002"/>
    </source>
</evidence>
<comment type="pathway">
    <text evidence="2 15">Porphyrin-containing compound metabolism; protoporphyrin-IX biosynthesis; protoporphyrinogen-IX from coproporphyrinogen-III (AdoMet route): step 1/1.</text>
</comment>
<feature type="binding site" evidence="17">
    <location>
        <position position="81"/>
    </location>
    <ligand>
        <name>[4Fe-4S] cluster</name>
        <dbReference type="ChEBI" id="CHEBI:49883"/>
        <note>4Fe-4S-S-AdoMet</note>
    </ligand>
</feature>
<comment type="cofactor">
    <cofactor evidence="15 17">
        <name>[4Fe-4S] cluster</name>
        <dbReference type="ChEBI" id="CHEBI:49883"/>
    </cofactor>
    <text evidence="15 17">Binds 1 [4Fe-4S] cluster. The cluster is coordinated with 3 cysteines and an exchangeable S-adenosyl-L-methionine.</text>
</comment>
<feature type="binding site" evidence="17">
    <location>
        <position position="74"/>
    </location>
    <ligand>
        <name>[4Fe-4S] cluster</name>
        <dbReference type="ChEBI" id="CHEBI:49883"/>
        <note>4Fe-4S-S-AdoMet</note>
    </ligand>
</feature>
<dbReference type="GO" id="GO:0046872">
    <property type="term" value="F:metal ion binding"/>
    <property type="evidence" value="ECO:0007669"/>
    <property type="project" value="UniProtKB-KW"/>
</dbReference>
<evidence type="ECO:0000256" key="11">
    <source>
        <dbReference type="ARBA" id="ARBA00023014"/>
    </source>
</evidence>
<evidence type="ECO:0000259" key="18">
    <source>
        <dbReference type="PROSITE" id="PS51918"/>
    </source>
</evidence>
<dbReference type="PROSITE" id="PS51918">
    <property type="entry name" value="RADICAL_SAM"/>
    <property type="match status" value="1"/>
</dbReference>
<feature type="binding site" evidence="17">
    <location>
        <position position="78"/>
    </location>
    <ligand>
        <name>[4Fe-4S] cluster</name>
        <dbReference type="ChEBI" id="CHEBI:49883"/>
        <note>4Fe-4S-S-AdoMet</note>
    </ligand>
</feature>
<dbReference type="Gene3D" id="1.10.10.920">
    <property type="match status" value="1"/>
</dbReference>
<keyword evidence="7 15" id="KW-0949">S-adenosyl-L-methionine</keyword>
<dbReference type="SMART" id="SM00729">
    <property type="entry name" value="Elp3"/>
    <property type="match status" value="1"/>
</dbReference>
<evidence type="ECO:0000313" key="20">
    <source>
        <dbReference type="Proteomes" id="UP000620266"/>
    </source>
</evidence>
<proteinExistence type="inferred from homology"/>
<evidence type="ECO:0000256" key="14">
    <source>
        <dbReference type="ARBA" id="ARBA00048321"/>
    </source>
</evidence>
<dbReference type="RefSeq" id="WP_188394919.1">
    <property type="nucleotide sequence ID" value="NZ_BMCG01000002.1"/>
</dbReference>
<dbReference type="InterPro" id="IPR007197">
    <property type="entry name" value="rSAM"/>
</dbReference>
<feature type="domain" description="Radical SAM core" evidence="18">
    <location>
        <begin position="59"/>
        <end position="292"/>
    </location>
</feature>
<dbReference type="InterPro" id="IPR010723">
    <property type="entry name" value="HemN_C"/>
</dbReference>
<evidence type="ECO:0000256" key="15">
    <source>
        <dbReference type="PIRNR" id="PIRNR000167"/>
    </source>
</evidence>
<dbReference type="NCBIfam" id="TIGR00538">
    <property type="entry name" value="hemN"/>
    <property type="match status" value="1"/>
</dbReference>
<dbReference type="Gene3D" id="3.80.30.20">
    <property type="entry name" value="tm_1862 like domain"/>
    <property type="match status" value="1"/>
</dbReference>
<dbReference type="UniPathway" id="UPA00251">
    <property type="reaction ID" value="UER00323"/>
</dbReference>